<protein>
    <submittedName>
        <fullName evidence="2">Uncharacterized protein</fullName>
    </submittedName>
</protein>
<keyword evidence="3" id="KW-1185">Reference proteome</keyword>
<evidence type="ECO:0000256" key="1">
    <source>
        <dbReference type="SAM" id="MobiDB-lite"/>
    </source>
</evidence>
<organism evidence="2 3">
    <name type="scientific">Actinomadura rubrisoli</name>
    <dbReference type="NCBI Taxonomy" id="2530368"/>
    <lineage>
        <taxon>Bacteria</taxon>
        <taxon>Bacillati</taxon>
        <taxon>Actinomycetota</taxon>
        <taxon>Actinomycetes</taxon>
        <taxon>Streptosporangiales</taxon>
        <taxon>Thermomonosporaceae</taxon>
        <taxon>Actinomadura</taxon>
    </lineage>
</organism>
<dbReference type="Proteomes" id="UP000294513">
    <property type="component" value="Unassembled WGS sequence"/>
</dbReference>
<feature type="region of interest" description="Disordered" evidence="1">
    <location>
        <begin position="16"/>
        <end position="42"/>
    </location>
</feature>
<proteinExistence type="predicted"/>
<evidence type="ECO:0000313" key="2">
    <source>
        <dbReference type="EMBL" id="TDD93788.1"/>
    </source>
</evidence>
<name>A0A4R5C2E4_9ACTN</name>
<dbReference type="AlphaFoldDB" id="A0A4R5C2E4"/>
<gene>
    <name evidence="2" type="ORF">E1298_08370</name>
</gene>
<comment type="caution">
    <text evidence="2">The sequence shown here is derived from an EMBL/GenBank/DDBJ whole genome shotgun (WGS) entry which is preliminary data.</text>
</comment>
<accession>A0A4R5C2E4</accession>
<sequence>MLVFVLPGGRRSVYPPIGGATISAPRKPARKRDAGAHAARPARGRAGRWACGVAVIASGIAARARRPAARPSAADRVQVRGLHAPSPGVLMSRPYGGSAVRVRHM</sequence>
<evidence type="ECO:0000313" key="3">
    <source>
        <dbReference type="Proteomes" id="UP000294513"/>
    </source>
</evidence>
<dbReference type="EMBL" id="SMKU01000026">
    <property type="protein sequence ID" value="TDD93788.1"/>
    <property type="molecule type" value="Genomic_DNA"/>
</dbReference>
<reference evidence="2 3" key="1">
    <citation type="submission" date="2019-03" db="EMBL/GenBank/DDBJ databases">
        <title>Draft genome sequences of novel Actinobacteria.</title>
        <authorList>
            <person name="Sahin N."/>
            <person name="Ay H."/>
            <person name="Saygin H."/>
        </authorList>
    </citation>
    <scope>NUCLEOTIDE SEQUENCE [LARGE SCALE GENOMIC DNA]</scope>
    <source>
        <strain evidence="2 3">H3C3</strain>
    </source>
</reference>